<dbReference type="AlphaFoldDB" id="A0A072R6W2"/>
<name>A0A072R6W2_BARBA</name>
<evidence type="ECO:0000313" key="1">
    <source>
        <dbReference type="EMBL" id="KEG21431.1"/>
    </source>
</evidence>
<gene>
    <name evidence="1" type="ORF">H710_00381</name>
</gene>
<reference evidence="1 2" key="1">
    <citation type="submission" date="2013-04" db="EMBL/GenBank/DDBJ databases">
        <title>The Genome Sequence of Bartonella bacilliformis Ver097.</title>
        <authorList>
            <consortium name="The Broad Institute Genomics Platform"/>
            <consortium name="The Broad Institute Genome Sequencing Center for Infectious Disease"/>
            <person name="Feldgarden M."/>
            <person name="Kirby J."/>
            <person name="Birtles R."/>
            <person name="Dasch G."/>
            <person name="Hendrix L."/>
            <person name="Koehler J."/>
            <person name="Walker B."/>
            <person name="Young S.K."/>
            <person name="Zeng Q."/>
            <person name="Gargeya S."/>
            <person name="Fitzgerald M."/>
            <person name="Haas B."/>
            <person name="Abouelleil A."/>
            <person name="Allen A.W."/>
            <person name="Alvarado L."/>
            <person name="Arachchi H.M."/>
            <person name="Berlin A.M."/>
            <person name="Chapman S.B."/>
            <person name="Gainer-Dewar J."/>
            <person name="Goldberg J."/>
            <person name="Griggs A."/>
            <person name="Gujja S."/>
            <person name="Hansen M."/>
            <person name="Howarth C."/>
            <person name="Imamovic A."/>
            <person name="Ireland A."/>
            <person name="Larimer J."/>
            <person name="McCowan C."/>
            <person name="Murphy C."/>
            <person name="Pearson M."/>
            <person name="Poon T.W."/>
            <person name="Priest M."/>
            <person name="Roberts A."/>
            <person name="Saif S."/>
            <person name="Shea T."/>
            <person name="Sisk P."/>
            <person name="Sykes S."/>
            <person name="Wortman J."/>
            <person name="Nusbaum C."/>
            <person name="Birren B."/>
        </authorList>
    </citation>
    <scope>NUCLEOTIDE SEQUENCE [LARGE SCALE GENOMIC DNA]</scope>
    <source>
        <strain evidence="1 2">Ver097</strain>
    </source>
</reference>
<dbReference type="PATRIC" id="fig|1293911.3.peg.407"/>
<protein>
    <submittedName>
        <fullName evidence="1">Uncharacterized protein</fullName>
    </submittedName>
</protein>
<dbReference type="EMBL" id="ASIV01000001">
    <property type="protein sequence ID" value="KEG21431.1"/>
    <property type="molecule type" value="Genomic_DNA"/>
</dbReference>
<proteinExistence type="predicted"/>
<accession>A0A072R6W2</accession>
<organism evidence="1 2">
    <name type="scientific">Bartonella bacilliformis Ver097</name>
    <dbReference type="NCBI Taxonomy" id="1293911"/>
    <lineage>
        <taxon>Bacteria</taxon>
        <taxon>Pseudomonadati</taxon>
        <taxon>Pseudomonadota</taxon>
        <taxon>Alphaproteobacteria</taxon>
        <taxon>Hyphomicrobiales</taxon>
        <taxon>Bartonellaceae</taxon>
        <taxon>Bartonella</taxon>
    </lineage>
</organism>
<sequence>MIKHIPFVKEDEILIILCEGEEGDLYIGPIETSEEVLDFVDNREAVQRLLRLDLTTLHADDVSESVADIYVALSDMAEKTESLQPFIVNSEAYHDYLEQQNKQAYHDTLYGSYEQQHRLRFSDILSAPDHLFDEQEG</sequence>
<evidence type="ECO:0000313" key="2">
    <source>
        <dbReference type="Proteomes" id="UP000031740"/>
    </source>
</evidence>
<dbReference type="HOGENOM" id="CLU_142707_0_0_5"/>
<dbReference type="Proteomes" id="UP000031740">
    <property type="component" value="Unassembled WGS sequence"/>
</dbReference>
<comment type="caution">
    <text evidence="1">The sequence shown here is derived from an EMBL/GenBank/DDBJ whole genome shotgun (WGS) entry which is preliminary data.</text>
</comment>
<dbReference type="RefSeq" id="WP_080772748.1">
    <property type="nucleotide sequence ID" value="NZ_KL503802.1"/>
</dbReference>